<dbReference type="InterPro" id="IPR012340">
    <property type="entry name" value="NA-bd_OB-fold"/>
</dbReference>
<name>A0ABW2JED0_9ACTN</name>
<proteinExistence type="predicted"/>
<reference evidence="3" key="1">
    <citation type="journal article" date="2019" name="Int. J. Syst. Evol. Microbiol.">
        <title>The Global Catalogue of Microorganisms (GCM) 10K type strain sequencing project: providing services to taxonomists for standard genome sequencing and annotation.</title>
        <authorList>
            <consortium name="The Broad Institute Genomics Platform"/>
            <consortium name="The Broad Institute Genome Sequencing Center for Infectious Disease"/>
            <person name="Wu L."/>
            <person name="Ma J."/>
        </authorList>
    </citation>
    <scope>NUCLEOTIDE SEQUENCE [LARGE SCALE GENOMIC DNA]</scope>
    <source>
        <strain evidence="3">SYNS20</strain>
    </source>
</reference>
<dbReference type="Pfam" id="PF00313">
    <property type="entry name" value="CSD"/>
    <property type="match status" value="1"/>
</dbReference>
<dbReference type="Gene3D" id="2.40.50.140">
    <property type="entry name" value="Nucleic acid-binding proteins"/>
    <property type="match status" value="1"/>
</dbReference>
<dbReference type="EMBL" id="JBHTCF010000003">
    <property type="protein sequence ID" value="MFC7304376.1"/>
    <property type="molecule type" value="Genomic_DNA"/>
</dbReference>
<evidence type="ECO:0000313" key="2">
    <source>
        <dbReference type="EMBL" id="MFC7304376.1"/>
    </source>
</evidence>
<evidence type="ECO:0000259" key="1">
    <source>
        <dbReference type="PROSITE" id="PS51857"/>
    </source>
</evidence>
<evidence type="ECO:0000313" key="3">
    <source>
        <dbReference type="Proteomes" id="UP001596523"/>
    </source>
</evidence>
<sequence length="60" mass="6889">MQYFNRDGGYGFVVPYGGQDAVYVDGADIEDERQVLSEGQQVTFTLELGERRFEARRVRP</sequence>
<accession>A0ABW2JED0</accession>
<dbReference type="InterPro" id="IPR002059">
    <property type="entry name" value="CSP_DNA-bd"/>
</dbReference>
<keyword evidence="3" id="KW-1185">Reference proteome</keyword>
<feature type="domain" description="CSD" evidence="1">
    <location>
        <begin position="1"/>
        <end position="60"/>
    </location>
</feature>
<dbReference type="Proteomes" id="UP001596523">
    <property type="component" value="Unassembled WGS sequence"/>
</dbReference>
<dbReference type="PROSITE" id="PS51857">
    <property type="entry name" value="CSD_2"/>
    <property type="match status" value="1"/>
</dbReference>
<protein>
    <submittedName>
        <fullName evidence="2">Cold-shock protein</fullName>
    </submittedName>
</protein>
<organism evidence="2 3">
    <name type="scientific">Streptomyces monticola</name>
    <dbReference type="NCBI Taxonomy" id="2666263"/>
    <lineage>
        <taxon>Bacteria</taxon>
        <taxon>Bacillati</taxon>
        <taxon>Actinomycetota</taxon>
        <taxon>Actinomycetes</taxon>
        <taxon>Kitasatosporales</taxon>
        <taxon>Streptomycetaceae</taxon>
        <taxon>Streptomyces</taxon>
    </lineage>
</organism>
<dbReference type="SUPFAM" id="SSF50249">
    <property type="entry name" value="Nucleic acid-binding proteins"/>
    <property type="match status" value="1"/>
</dbReference>
<gene>
    <name evidence="2" type="ORF">ACFQVC_09160</name>
</gene>
<comment type="caution">
    <text evidence="2">The sequence shown here is derived from an EMBL/GenBank/DDBJ whole genome shotgun (WGS) entry which is preliminary data.</text>
</comment>
<dbReference type="RefSeq" id="WP_381828748.1">
    <property type="nucleotide sequence ID" value="NZ_JBHTCF010000003.1"/>
</dbReference>